<accession>A0A059G1Z8</accession>
<evidence type="ECO:0000256" key="1">
    <source>
        <dbReference type="SAM" id="MobiDB-lite"/>
    </source>
</evidence>
<gene>
    <name evidence="3" type="ORF">HOC_18941</name>
</gene>
<dbReference type="AlphaFoldDB" id="A0A059G1Z8"/>
<dbReference type="EMBL" id="ARYL01000051">
    <property type="protein sequence ID" value="KDA00764.1"/>
    <property type="molecule type" value="Genomic_DNA"/>
</dbReference>
<feature type="region of interest" description="Disordered" evidence="1">
    <location>
        <begin position="268"/>
        <end position="298"/>
    </location>
</feature>
<proteinExistence type="predicted"/>
<dbReference type="PATRIC" id="fig|1280953.3.peg.3789"/>
<feature type="compositionally biased region" description="Acidic residues" evidence="1">
    <location>
        <begin position="270"/>
        <end position="283"/>
    </location>
</feature>
<dbReference type="InterPro" id="IPR052345">
    <property type="entry name" value="Rad_response_metalloprotease"/>
</dbReference>
<sequence length="298" mass="33067">MTRRFRLEAATRRGEQIAKQYGFERFPIEPTTIAEAENIHIQAKPSDQKGVSGGIIFSGENVGIFYATDIDNDGFQRFTIGHELGHYFLEGHPEEITKIAPMHISRAGFSQGKDFIELEADHFSAGLLMPSRLVKKELLGRPVGLEGILTLAQQAKCSVTAAAIRAAQCSPYPVAIVVSNGDEISYGFLSDTFKSLGKFRNFPRKGDKLPVGTTKDFNETPDNVLRARQACGETTFLDWFDGDKAIELDEEVIGLGSYGYTLTVFSSDNLPDDPDNDEEDEEEARLMDSWTPKFARGR</sequence>
<evidence type="ECO:0000259" key="2">
    <source>
        <dbReference type="Pfam" id="PF06114"/>
    </source>
</evidence>
<dbReference type="OrthoDB" id="9794834at2"/>
<dbReference type="RefSeq" id="WP_035541420.1">
    <property type="nucleotide sequence ID" value="NZ_ARYL01000051.1"/>
</dbReference>
<keyword evidence="4" id="KW-1185">Reference proteome</keyword>
<feature type="domain" description="IrrE N-terminal-like" evidence="2">
    <location>
        <begin position="34"/>
        <end position="165"/>
    </location>
</feature>
<reference evidence="3 4" key="1">
    <citation type="journal article" date="2014" name="Antonie Van Leeuwenhoek">
        <title>Hyphomonas beringensis sp. nov. and Hyphomonas chukchiensis sp. nov., isolated from surface seawater of the Bering Sea and Chukchi Sea.</title>
        <authorList>
            <person name="Li C."/>
            <person name="Lai Q."/>
            <person name="Li G."/>
            <person name="Dong C."/>
            <person name="Wang J."/>
            <person name="Liao Y."/>
            <person name="Shao Z."/>
        </authorList>
    </citation>
    <scope>NUCLEOTIDE SEQUENCE [LARGE SCALE GENOMIC DNA]</scope>
    <source>
        <strain evidence="3 4">SCH89</strain>
    </source>
</reference>
<evidence type="ECO:0000313" key="4">
    <source>
        <dbReference type="Proteomes" id="UP000024942"/>
    </source>
</evidence>
<dbReference type="Gene3D" id="1.10.10.2910">
    <property type="match status" value="1"/>
</dbReference>
<name>A0A059G1Z8_9PROT</name>
<comment type="caution">
    <text evidence="3">The sequence shown here is derived from an EMBL/GenBank/DDBJ whole genome shotgun (WGS) entry which is preliminary data.</text>
</comment>
<dbReference type="Pfam" id="PF06114">
    <property type="entry name" value="Peptidase_M78"/>
    <property type="match status" value="1"/>
</dbReference>
<dbReference type="InterPro" id="IPR010359">
    <property type="entry name" value="IrrE_HExxH"/>
</dbReference>
<dbReference type="eggNOG" id="COG2856">
    <property type="taxonomic scope" value="Bacteria"/>
</dbReference>
<dbReference type="PANTHER" id="PTHR43236:SF1">
    <property type="entry name" value="BLL7220 PROTEIN"/>
    <property type="match status" value="1"/>
</dbReference>
<organism evidence="3 4">
    <name type="scientific">Hyphomonas oceanitis SCH89</name>
    <dbReference type="NCBI Taxonomy" id="1280953"/>
    <lineage>
        <taxon>Bacteria</taxon>
        <taxon>Pseudomonadati</taxon>
        <taxon>Pseudomonadota</taxon>
        <taxon>Alphaproteobacteria</taxon>
        <taxon>Hyphomonadales</taxon>
        <taxon>Hyphomonadaceae</taxon>
        <taxon>Hyphomonas</taxon>
    </lineage>
</organism>
<dbReference type="PANTHER" id="PTHR43236">
    <property type="entry name" value="ANTITOXIN HIGA1"/>
    <property type="match status" value="1"/>
</dbReference>
<evidence type="ECO:0000313" key="3">
    <source>
        <dbReference type="EMBL" id="KDA00764.1"/>
    </source>
</evidence>
<protein>
    <recommendedName>
        <fullName evidence="2">IrrE N-terminal-like domain-containing protein</fullName>
    </recommendedName>
</protein>
<dbReference type="STRING" id="1280953.HOC_18941"/>
<dbReference type="Proteomes" id="UP000024942">
    <property type="component" value="Unassembled WGS sequence"/>
</dbReference>